<name>X1M385_9ZZZZ</name>
<proteinExistence type="predicted"/>
<dbReference type="PANTHER" id="PTHR39200:SF1">
    <property type="entry name" value="AUTO-TRANSPORTER ADHESIN HEAD GIN DOMAIN-CONTAINING PROTEIN-RELATED"/>
    <property type="match status" value="1"/>
</dbReference>
<dbReference type="Pfam" id="PF10988">
    <property type="entry name" value="DUF2807"/>
    <property type="match status" value="1"/>
</dbReference>
<organism evidence="2">
    <name type="scientific">marine sediment metagenome</name>
    <dbReference type="NCBI Taxonomy" id="412755"/>
    <lineage>
        <taxon>unclassified sequences</taxon>
        <taxon>metagenomes</taxon>
        <taxon>ecological metagenomes</taxon>
    </lineage>
</organism>
<evidence type="ECO:0000313" key="2">
    <source>
        <dbReference type="EMBL" id="GAI09120.1"/>
    </source>
</evidence>
<sequence>MLRGKTLSVIGLAVTILMMSGSVEAGNWFNWTFGGNGVKGSGDMVTEGRDVREFSRIETLGAFDVFVKVGEKQSVLITFDDNLIDLVETKVKGKTLKIYSDESFRSKRTCKIEITVPKLEGVTTHGSGYITVMNVNSGRFKCHVKGSGDITVKNVNSDVFECDINGSGDITVKNLDGDFLECRISGSGDFSADGKVEELEIRVHGSGDVDTRDLRAKEANVVIKGSGDARVCADESFEGSVYGSGDISYYGDPEGNVIGLFKK</sequence>
<dbReference type="Gene3D" id="2.160.20.120">
    <property type="match status" value="1"/>
</dbReference>
<reference evidence="2" key="1">
    <citation type="journal article" date="2014" name="Front. Microbiol.">
        <title>High frequency of phylogenetically diverse reductive dehalogenase-homologous genes in deep subseafloor sedimentary metagenomes.</title>
        <authorList>
            <person name="Kawai M."/>
            <person name="Futagami T."/>
            <person name="Toyoda A."/>
            <person name="Takaki Y."/>
            <person name="Nishi S."/>
            <person name="Hori S."/>
            <person name="Arai W."/>
            <person name="Tsubouchi T."/>
            <person name="Morono Y."/>
            <person name="Uchiyama I."/>
            <person name="Ito T."/>
            <person name="Fujiyama A."/>
            <person name="Inagaki F."/>
            <person name="Takami H."/>
        </authorList>
    </citation>
    <scope>NUCLEOTIDE SEQUENCE</scope>
    <source>
        <strain evidence="2">Expedition CK06-06</strain>
    </source>
</reference>
<dbReference type="InterPro" id="IPR021255">
    <property type="entry name" value="DUF2807"/>
</dbReference>
<feature type="domain" description="Putative auto-transporter adhesin head GIN" evidence="1">
    <location>
        <begin position="145"/>
        <end position="253"/>
    </location>
</feature>
<protein>
    <recommendedName>
        <fullName evidence="1">Putative auto-transporter adhesin head GIN domain-containing protein</fullName>
    </recommendedName>
</protein>
<accession>X1M385</accession>
<dbReference type="PANTHER" id="PTHR39200">
    <property type="entry name" value="HYPOTHETICAL EXPORTED PROTEIN"/>
    <property type="match status" value="1"/>
</dbReference>
<dbReference type="AlphaFoldDB" id="X1M385"/>
<comment type="caution">
    <text evidence="2">The sequence shown here is derived from an EMBL/GenBank/DDBJ whole genome shotgun (WGS) entry which is preliminary data.</text>
</comment>
<evidence type="ECO:0000259" key="1">
    <source>
        <dbReference type="Pfam" id="PF10988"/>
    </source>
</evidence>
<dbReference type="EMBL" id="BARV01006177">
    <property type="protein sequence ID" value="GAI09120.1"/>
    <property type="molecule type" value="Genomic_DNA"/>
</dbReference>
<gene>
    <name evidence="2" type="ORF">S06H3_12630</name>
</gene>